<evidence type="ECO:0000256" key="3">
    <source>
        <dbReference type="RuleBase" id="RU003718"/>
    </source>
</evidence>
<evidence type="ECO:0000259" key="5">
    <source>
        <dbReference type="Pfam" id="PF26168"/>
    </source>
</evidence>
<name>A0A5B6YHA7_DAVIN</name>
<dbReference type="PANTHER" id="PTHR11926:SF1560">
    <property type="entry name" value="UDP-GLYCOSYLTRANSFERASE 74E1-RELATED"/>
    <property type="match status" value="1"/>
</dbReference>
<feature type="domain" description="Glycosyltransferase N-terminal" evidence="5">
    <location>
        <begin position="15"/>
        <end position="158"/>
    </location>
</feature>
<dbReference type="InterPro" id="IPR058980">
    <property type="entry name" value="Glyco_transf_N"/>
</dbReference>
<dbReference type="SUPFAM" id="SSF53756">
    <property type="entry name" value="UDP-Glycosyltransferase/glycogen phosphorylase"/>
    <property type="match status" value="1"/>
</dbReference>
<dbReference type="EC" id="2.4.1.-" evidence="4"/>
<dbReference type="PROSITE" id="PS00375">
    <property type="entry name" value="UDPGT"/>
    <property type="match status" value="1"/>
</dbReference>
<dbReference type="Pfam" id="PF26168">
    <property type="entry name" value="Glyco_transf_N"/>
    <property type="match status" value="1"/>
</dbReference>
<keyword evidence="3 6" id="KW-0328">Glycosyltransferase</keyword>
<dbReference type="EMBL" id="GHES01000227">
    <property type="protein sequence ID" value="MPA30786.1"/>
    <property type="molecule type" value="Transcribed_RNA"/>
</dbReference>
<dbReference type="InterPro" id="IPR035595">
    <property type="entry name" value="UDP_glycos_trans_CS"/>
</dbReference>
<dbReference type="FunFam" id="3.40.50.2000:FF:000019">
    <property type="entry name" value="Glycosyltransferase"/>
    <property type="match status" value="1"/>
</dbReference>
<organism evidence="6">
    <name type="scientific">Davidia involucrata</name>
    <name type="common">Dove tree</name>
    <dbReference type="NCBI Taxonomy" id="16924"/>
    <lineage>
        <taxon>Eukaryota</taxon>
        <taxon>Viridiplantae</taxon>
        <taxon>Streptophyta</taxon>
        <taxon>Embryophyta</taxon>
        <taxon>Tracheophyta</taxon>
        <taxon>Spermatophyta</taxon>
        <taxon>Magnoliopsida</taxon>
        <taxon>eudicotyledons</taxon>
        <taxon>Gunneridae</taxon>
        <taxon>Pentapetalae</taxon>
        <taxon>asterids</taxon>
        <taxon>Cornales</taxon>
        <taxon>Nyssaceae</taxon>
        <taxon>Davidia</taxon>
    </lineage>
</organism>
<evidence type="ECO:0000256" key="4">
    <source>
        <dbReference type="RuleBase" id="RU362057"/>
    </source>
</evidence>
<accession>A0A5B6YHA7</accession>
<dbReference type="CDD" id="cd03784">
    <property type="entry name" value="GT1_Gtf-like"/>
    <property type="match status" value="1"/>
</dbReference>
<proteinExistence type="inferred from homology"/>
<sequence length="477" mass="53362">MEKMKDRASRTTHHVMLLPFPAQGHISPMLQFAKRLASKGLKITIATPTFMSKFVRVNQLGGSDVTVETISDGFDGVPTIENCNEFAKQFEAVGSQSLARLIEQHSSSGYPVKCLVYDPTVQWALDVAKRLGICGAAFFTQSCAVHVIYDHAYQHQGILLNTTTSDDDQVEGRGGVVSIPGVPIALEFQDMPSFLYQVGPYQSIKDSVLNQFSNYQEPDWRFFNSFDKLEYEVVSWMTSQRPIKTKTVGPTVPSMYLDKRLEDDKDYGFTLFKSNPEACIQWLNTKEIGSVVYVSFGSLASPGEEQMEELAWGLKSSNACFLWVVRASEESKLPGSFVEETLEKGLVVNWCPQLQVLAHQAVGCFVTHCGWNSTLEALSLGVPIVAMPEWTDQPTNAKYIADVWQVGIRVKVNEKGIVTRQEIELCIREVMEGERGNELRMNSRRWKELAKEAVDEGGSSDKNIDEFVAELAHMNLI</sequence>
<gene>
    <name evidence="6" type="ORF">Din_000227</name>
</gene>
<protein>
    <recommendedName>
        <fullName evidence="4">Glycosyltransferase</fullName>
        <ecNumber evidence="4">2.4.1.-</ecNumber>
    </recommendedName>
</protein>
<dbReference type="AlphaFoldDB" id="A0A5B6YHA7"/>
<dbReference type="GO" id="GO:0080043">
    <property type="term" value="F:quercetin 3-O-glucosyltransferase activity"/>
    <property type="evidence" value="ECO:0007669"/>
    <property type="project" value="TreeGrafter"/>
</dbReference>
<evidence type="ECO:0000256" key="1">
    <source>
        <dbReference type="ARBA" id="ARBA00009995"/>
    </source>
</evidence>
<keyword evidence="2 3" id="KW-0808">Transferase</keyword>
<comment type="similarity">
    <text evidence="1 3">Belongs to the UDP-glycosyltransferase family.</text>
</comment>
<dbReference type="GO" id="GO:0080044">
    <property type="term" value="F:quercetin 7-O-glucosyltransferase activity"/>
    <property type="evidence" value="ECO:0007669"/>
    <property type="project" value="TreeGrafter"/>
</dbReference>
<evidence type="ECO:0000256" key="2">
    <source>
        <dbReference type="ARBA" id="ARBA00022679"/>
    </source>
</evidence>
<dbReference type="InterPro" id="IPR002213">
    <property type="entry name" value="UDP_glucos_trans"/>
</dbReference>
<reference evidence="6" key="1">
    <citation type="submission" date="2019-08" db="EMBL/GenBank/DDBJ databases">
        <title>Reference gene set and small RNA set construction with multiple tissues from Davidia involucrata Baill.</title>
        <authorList>
            <person name="Yang H."/>
            <person name="Zhou C."/>
            <person name="Li G."/>
            <person name="Wang J."/>
            <person name="Gao P."/>
            <person name="Wang M."/>
            <person name="Wang R."/>
            <person name="Zhao Y."/>
        </authorList>
    </citation>
    <scope>NUCLEOTIDE SEQUENCE</scope>
    <source>
        <tissue evidence="6">Mixed with DoveR01_LX</tissue>
    </source>
</reference>
<evidence type="ECO:0000313" key="6">
    <source>
        <dbReference type="EMBL" id="MPA30786.1"/>
    </source>
</evidence>
<dbReference type="PANTHER" id="PTHR11926">
    <property type="entry name" value="GLUCOSYL/GLUCURONOSYL TRANSFERASES"/>
    <property type="match status" value="1"/>
</dbReference>
<dbReference type="Gene3D" id="3.40.50.2000">
    <property type="entry name" value="Glycogen Phosphorylase B"/>
    <property type="match status" value="2"/>
</dbReference>
<dbReference type="Pfam" id="PF00201">
    <property type="entry name" value="UDPGT"/>
    <property type="match status" value="1"/>
</dbReference>